<dbReference type="PANTHER" id="PTHR14002:SF60">
    <property type="entry name" value="ZP DOMAIN-CONTAINING PROTEIN"/>
    <property type="match status" value="1"/>
</dbReference>
<dbReference type="PROSITE" id="PS50026">
    <property type="entry name" value="EGF_3"/>
    <property type="match status" value="1"/>
</dbReference>
<evidence type="ECO:0000256" key="4">
    <source>
        <dbReference type="PROSITE-ProRule" id="PRU00076"/>
    </source>
</evidence>
<evidence type="ECO:0000256" key="2">
    <source>
        <dbReference type="ARBA" id="ARBA00022729"/>
    </source>
</evidence>
<evidence type="ECO:0000313" key="10">
    <source>
        <dbReference type="Proteomes" id="UP000694620"/>
    </source>
</evidence>
<reference evidence="9" key="3">
    <citation type="submission" date="2025-09" db="UniProtKB">
        <authorList>
            <consortium name="Ensembl"/>
        </authorList>
    </citation>
    <scope>IDENTIFICATION</scope>
</reference>
<dbReference type="SMART" id="SM00181">
    <property type="entry name" value="EGF"/>
    <property type="match status" value="1"/>
</dbReference>
<keyword evidence="3" id="KW-1015">Disulfide bond</keyword>
<evidence type="ECO:0000259" key="8">
    <source>
        <dbReference type="PROSITE" id="PS51034"/>
    </source>
</evidence>
<evidence type="ECO:0000256" key="1">
    <source>
        <dbReference type="ARBA" id="ARBA00022536"/>
    </source>
</evidence>
<evidence type="ECO:0000256" key="5">
    <source>
        <dbReference type="SAM" id="Phobius"/>
    </source>
</evidence>
<feature type="domain" description="EGF-like" evidence="6">
    <location>
        <begin position="652"/>
        <end position="692"/>
    </location>
</feature>
<dbReference type="PANTHER" id="PTHR14002">
    <property type="entry name" value="ENDOGLIN/TGF-BETA RECEPTOR TYPE III"/>
    <property type="match status" value="1"/>
</dbReference>
<feature type="domain" description="ZP" evidence="8">
    <location>
        <begin position="708"/>
        <end position="968"/>
    </location>
</feature>
<dbReference type="Pfam" id="PF00100">
    <property type="entry name" value="Zona_pellucida"/>
    <property type="match status" value="1"/>
</dbReference>
<dbReference type="GO" id="GO:0005509">
    <property type="term" value="F:calcium ion binding"/>
    <property type="evidence" value="ECO:0007669"/>
    <property type="project" value="InterPro"/>
</dbReference>
<dbReference type="Pfam" id="PF23344">
    <property type="entry name" value="ZP-N"/>
    <property type="match status" value="1"/>
</dbReference>
<dbReference type="SUPFAM" id="SSF57196">
    <property type="entry name" value="EGF/Laminin"/>
    <property type="match status" value="1"/>
</dbReference>
<dbReference type="InterPro" id="IPR003961">
    <property type="entry name" value="FN3_dom"/>
</dbReference>
<reference evidence="9" key="2">
    <citation type="submission" date="2025-08" db="UniProtKB">
        <authorList>
            <consortium name="Ensembl"/>
        </authorList>
    </citation>
    <scope>IDENTIFICATION</scope>
</reference>
<dbReference type="InterPro" id="IPR049883">
    <property type="entry name" value="NOTCH1_EGF-like"/>
</dbReference>
<evidence type="ECO:0000259" key="7">
    <source>
        <dbReference type="PROSITE" id="PS50853"/>
    </source>
</evidence>
<dbReference type="PROSITE" id="PS51034">
    <property type="entry name" value="ZP_2"/>
    <property type="match status" value="1"/>
</dbReference>
<sequence>MNTRQAQICCRFGKTSVRLLFFKALLAGMGFHLIIGELPSVTDAETEVASCSAISLCWVISSPRSIIGLSQVKVLLDGNEFMTTHQRRRAGSLQLMLNAKYMLSYEKGRKRDVYSISASCPPTVRNVLQRTQVNRVHPSNRTSELLKQIYEDGHINVCEKEPVYVVDERDMILLVGYTERFPVKLEARTFSTLLLSWKGSYSADEHYLHSILLLDVRNILLWENTTDKTSYEIVGLMPCHKYRVCVSLANYPSIICLTTLTDPEKPTNFSIIRSESSSIIVYWDGPLHGGFSWFNLTVLLYNPSLDIFVPMEQPFEYPDHSMEVKVDNLPPCSKVRFNLETICDAGEITHSEKIYLDGSTGASELDTLRQTSATSGSFTLQWTAKSPHSQIIYRVYSNNVLKRSTNQTFYTVTNLTPCSTYTARVEAFCRTGETTENSIEAWTGPGAVSHLYFDQLQAKAFWKTRSGPRVTFRFRLFDDMHNIVKNGSRNHPQLYLHNLRPGSFYELEVQETCFKLEGHSSFLEFHTEETDPSLFEDDQKHVSLEPSFSLMLPWALPDYLQEASSKSRELFEKYTEKQLENIFSSYKNASRVDINLEDFTKREDKTEINFQVRVFFDNASSILSDVEEWEHIKSLNLPYISDLKNGTLYWNDTDECASFQLNNCDDNSHCINTLDSFACVCQDGFYGVKDPTKPDEKEICDGSGMYVHCELDLMKVAVSKEFVREHVTEDASLMLNDGSCPLQEAEKYFFFIVQETDTYCGALIKGNDTHVVFEHTLHADVRMGQMITRSDLMMIWRCIFPRNYLLHTFIGQVQNDRPVSVIVIEHNTTEILKLSMTLYKRSTFDPDYFNMGEINYLPSSDLFFEVKLLSTQETLAKDFILAVVSCWATETNNPHDERKVVFLNESCPLDETFRWYSINGIQQWTRFAVQMFSITRNKPIYVHCWTEICTTKRKQKCTRECVKRENKRKRESHKGMFQQVNTILSVGPIIVPDQEHATDESKTWISFWAQYENVLAFVAIVAGILLSIILGIILLKAIIRSKER</sequence>
<dbReference type="PROSITE" id="PS01187">
    <property type="entry name" value="EGF_CA"/>
    <property type="match status" value="1"/>
</dbReference>
<evidence type="ECO:0000313" key="9">
    <source>
        <dbReference type="Ensembl" id="ENSECRP00000003709.1"/>
    </source>
</evidence>
<protein>
    <submittedName>
        <fullName evidence="9">Uncharacterized LOC114664278</fullName>
    </submittedName>
</protein>
<accession>A0A8C4RL28</accession>
<dbReference type="SMART" id="SM00241">
    <property type="entry name" value="ZP"/>
    <property type="match status" value="1"/>
</dbReference>
<dbReference type="InterPro" id="IPR001507">
    <property type="entry name" value="ZP_dom"/>
</dbReference>
<dbReference type="Gene3D" id="2.10.25.10">
    <property type="entry name" value="Laminin"/>
    <property type="match status" value="1"/>
</dbReference>
<dbReference type="InterPro" id="IPR001881">
    <property type="entry name" value="EGF-like_Ca-bd_dom"/>
</dbReference>
<dbReference type="Proteomes" id="UP000694620">
    <property type="component" value="Chromosome 1"/>
</dbReference>
<dbReference type="AlphaFoldDB" id="A0A8C4RL28"/>
<dbReference type="SMART" id="SM00060">
    <property type="entry name" value="FN3"/>
    <property type="match status" value="3"/>
</dbReference>
<keyword evidence="5" id="KW-0472">Membrane</keyword>
<dbReference type="SUPFAM" id="SSF49265">
    <property type="entry name" value="Fibronectin type III"/>
    <property type="match status" value="2"/>
</dbReference>
<evidence type="ECO:0000259" key="6">
    <source>
        <dbReference type="PROSITE" id="PS50026"/>
    </source>
</evidence>
<keyword evidence="1 4" id="KW-0245">EGF-like domain</keyword>
<dbReference type="Ensembl" id="ENSECRT00000003770.1">
    <property type="protein sequence ID" value="ENSECRP00000003709.1"/>
    <property type="gene ID" value="ENSECRG00000002552.1"/>
</dbReference>
<name>A0A8C4RL28_ERPCA</name>
<dbReference type="PROSITE" id="PS00010">
    <property type="entry name" value="ASX_HYDROXYL"/>
    <property type="match status" value="1"/>
</dbReference>
<keyword evidence="10" id="KW-1185">Reference proteome</keyword>
<dbReference type="SMART" id="SM00179">
    <property type="entry name" value="EGF_CA"/>
    <property type="match status" value="1"/>
</dbReference>
<feature type="domain" description="Fibronectin type-III" evidence="7">
    <location>
        <begin position="364"/>
        <end position="446"/>
    </location>
</feature>
<dbReference type="PROSITE" id="PS50853">
    <property type="entry name" value="FN3"/>
    <property type="match status" value="1"/>
</dbReference>
<dbReference type="CDD" id="cd00054">
    <property type="entry name" value="EGF_CA"/>
    <property type="match status" value="1"/>
</dbReference>
<keyword evidence="5" id="KW-1133">Transmembrane helix</keyword>
<gene>
    <name evidence="9" type="primary">LOC114664278</name>
</gene>
<keyword evidence="2" id="KW-0732">Signal</keyword>
<dbReference type="Gene3D" id="2.60.40.10">
    <property type="entry name" value="Immunoglobulins"/>
    <property type="match status" value="1"/>
</dbReference>
<comment type="caution">
    <text evidence="4">Lacks conserved residue(s) required for the propagation of feature annotation.</text>
</comment>
<dbReference type="InterPro" id="IPR018097">
    <property type="entry name" value="EGF_Ca-bd_CS"/>
</dbReference>
<dbReference type="CDD" id="cd00063">
    <property type="entry name" value="FN3"/>
    <property type="match status" value="1"/>
</dbReference>
<dbReference type="InterPro" id="IPR055355">
    <property type="entry name" value="ZP-C"/>
</dbReference>
<dbReference type="GeneTree" id="ENSGT00940000163632"/>
<dbReference type="InterPro" id="IPR013783">
    <property type="entry name" value="Ig-like_fold"/>
</dbReference>
<dbReference type="Pfam" id="PF00041">
    <property type="entry name" value="fn3"/>
    <property type="match status" value="1"/>
</dbReference>
<dbReference type="Gene3D" id="2.60.40.3210">
    <property type="entry name" value="Zona pellucida, ZP-N domain"/>
    <property type="match status" value="1"/>
</dbReference>
<reference evidence="9" key="1">
    <citation type="submission" date="2021-06" db="EMBL/GenBank/DDBJ databases">
        <authorList>
            <consortium name="Wellcome Sanger Institute Data Sharing"/>
        </authorList>
    </citation>
    <scope>NUCLEOTIDE SEQUENCE [LARGE SCALE GENOMIC DNA]</scope>
</reference>
<dbReference type="InterPro" id="IPR000742">
    <property type="entry name" value="EGF"/>
</dbReference>
<keyword evidence="5" id="KW-0812">Transmembrane</keyword>
<dbReference type="Gene3D" id="2.60.40.4100">
    <property type="entry name" value="Zona pellucida, ZP-C domain"/>
    <property type="match status" value="1"/>
</dbReference>
<dbReference type="InterPro" id="IPR036116">
    <property type="entry name" value="FN3_sf"/>
</dbReference>
<dbReference type="InterPro" id="IPR042235">
    <property type="entry name" value="ZP-C_dom"/>
</dbReference>
<organism evidence="9 10">
    <name type="scientific">Erpetoichthys calabaricus</name>
    <name type="common">Rope fish</name>
    <name type="synonym">Calamoichthys calabaricus</name>
    <dbReference type="NCBI Taxonomy" id="27687"/>
    <lineage>
        <taxon>Eukaryota</taxon>
        <taxon>Metazoa</taxon>
        <taxon>Chordata</taxon>
        <taxon>Craniata</taxon>
        <taxon>Vertebrata</taxon>
        <taxon>Euteleostomi</taxon>
        <taxon>Actinopterygii</taxon>
        <taxon>Polypteriformes</taxon>
        <taxon>Polypteridae</taxon>
        <taxon>Erpetoichthys</taxon>
    </lineage>
</organism>
<dbReference type="InterPro" id="IPR055356">
    <property type="entry name" value="ZP-N"/>
</dbReference>
<dbReference type="InterPro" id="IPR000152">
    <property type="entry name" value="EGF-type_Asp/Asn_hydroxyl_site"/>
</dbReference>
<feature type="transmembrane region" description="Helical" evidence="5">
    <location>
        <begin position="1014"/>
        <end position="1039"/>
    </location>
</feature>
<proteinExistence type="predicted"/>
<evidence type="ECO:0000256" key="3">
    <source>
        <dbReference type="ARBA" id="ARBA00023157"/>
    </source>
</evidence>
<dbReference type="Pfam" id="PF07645">
    <property type="entry name" value="EGF_CA"/>
    <property type="match status" value="1"/>
</dbReference>